<protein>
    <submittedName>
        <fullName evidence="1">Copiatype Polyprotein</fullName>
    </submittedName>
</protein>
<gene>
    <name evidence="1" type="ORF">PHPALM_11904</name>
</gene>
<sequence length="106" mass="11338">MSVKVTCNPVTRPDLAFALGQSSRFTANPSSKQVGTIKRLDPLITVSRARGNSAKLRNSDWANDPGQRKSTTGFVFMLAAGGVAWMSKRQSIIALSTAEAEYCSGT</sequence>
<dbReference type="CDD" id="cd09272">
    <property type="entry name" value="RNase_HI_RT_Ty1"/>
    <property type="match status" value="1"/>
</dbReference>
<dbReference type="PANTHER" id="PTHR11439">
    <property type="entry name" value="GAG-POL-RELATED RETROTRANSPOSON"/>
    <property type="match status" value="1"/>
</dbReference>
<accession>A0A2P4Y133</accession>
<organism evidence="1 2">
    <name type="scientific">Phytophthora palmivora</name>
    <dbReference type="NCBI Taxonomy" id="4796"/>
    <lineage>
        <taxon>Eukaryota</taxon>
        <taxon>Sar</taxon>
        <taxon>Stramenopiles</taxon>
        <taxon>Oomycota</taxon>
        <taxon>Peronosporomycetes</taxon>
        <taxon>Peronosporales</taxon>
        <taxon>Peronosporaceae</taxon>
        <taxon>Phytophthora</taxon>
    </lineage>
</organism>
<name>A0A2P4Y133_9STRA</name>
<dbReference type="AlphaFoldDB" id="A0A2P4Y133"/>
<comment type="caution">
    <text evidence="1">The sequence shown here is derived from an EMBL/GenBank/DDBJ whole genome shotgun (WGS) entry which is preliminary data.</text>
</comment>
<dbReference type="PANTHER" id="PTHR11439:SF491">
    <property type="entry name" value="INTEGRASE CATALYTIC DOMAIN-CONTAINING PROTEIN"/>
    <property type="match status" value="1"/>
</dbReference>
<evidence type="ECO:0000313" key="1">
    <source>
        <dbReference type="EMBL" id="POM71523.1"/>
    </source>
</evidence>
<evidence type="ECO:0000313" key="2">
    <source>
        <dbReference type="Proteomes" id="UP000237271"/>
    </source>
</evidence>
<dbReference type="EMBL" id="NCKW01006471">
    <property type="protein sequence ID" value="POM71523.1"/>
    <property type="molecule type" value="Genomic_DNA"/>
</dbReference>
<reference evidence="1 2" key="1">
    <citation type="journal article" date="2017" name="Genome Biol. Evol.">
        <title>Phytophthora megakarya and P. palmivora, closely related causal agents of cacao black pod rot, underwent increases in genome sizes and gene numbers by different mechanisms.</title>
        <authorList>
            <person name="Ali S.S."/>
            <person name="Shao J."/>
            <person name="Lary D.J."/>
            <person name="Kronmiller B."/>
            <person name="Shen D."/>
            <person name="Strem M.D."/>
            <person name="Amoako-Attah I."/>
            <person name="Akrofi A.Y."/>
            <person name="Begoude B.A."/>
            <person name="Ten Hoopen G.M."/>
            <person name="Coulibaly K."/>
            <person name="Kebe B.I."/>
            <person name="Melnick R.L."/>
            <person name="Guiltinan M.J."/>
            <person name="Tyler B.M."/>
            <person name="Meinhardt L.W."/>
            <person name="Bailey B.A."/>
        </authorList>
    </citation>
    <scope>NUCLEOTIDE SEQUENCE [LARGE SCALE GENOMIC DNA]</scope>
    <source>
        <strain evidence="2">sbr112.9</strain>
    </source>
</reference>
<keyword evidence="2" id="KW-1185">Reference proteome</keyword>
<dbReference type="Proteomes" id="UP000237271">
    <property type="component" value="Unassembled WGS sequence"/>
</dbReference>
<dbReference type="OrthoDB" id="120442at2759"/>
<proteinExistence type="predicted"/>